<dbReference type="PATRIC" id="fig|292563.3.peg.1755"/>
<keyword evidence="2" id="KW-1003">Cell membrane</keyword>
<keyword evidence="4 7" id="KW-1133">Transmembrane helix</keyword>
<organism evidence="9 10">
    <name type="scientific">Cyanobacterium stanieri (strain ATCC 29140 / PCC 7202)</name>
    <dbReference type="NCBI Taxonomy" id="292563"/>
    <lineage>
        <taxon>Bacteria</taxon>
        <taxon>Bacillati</taxon>
        <taxon>Cyanobacteriota</taxon>
        <taxon>Cyanophyceae</taxon>
        <taxon>Oscillatoriophycideae</taxon>
        <taxon>Chroococcales</taxon>
        <taxon>Geminocystaceae</taxon>
        <taxon>Cyanobacterium</taxon>
    </lineage>
</organism>
<name>K9YMK5_CYASC</name>
<evidence type="ECO:0000256" key="1">
    <source>
        <dbReference type="ARBA" id="ARBA00004651"/>
    </source>
</evidence>
<reference evidence="10" key="1">
    <citation type="journal article" date="2013" name="Proc. Natl. Acad. Sci. U.S.A.">
        <title>Improving the coverage of the cyanobacterial phylum using diversity-driven genome sequencing.</title>
        <authorList>
            <person name="Shih P.M."/>
            <person name="Wu D."/>
            <person name="Latifi A."/>
            <person name="Axen S.D."/>
            <person name="Fewer D.P."/>
            <person name="Talla E."/>
            <person name="Calteau A."/>
            <person name="Cai F."/>
            <person name="Tandeau de Marsac N."/>
            <person name="Rippka R."/>
            <person name="Herdman M."/>
            <person name="Sivonen K."/>
            <person name="Coursin T."/>
            <person name="Laurent T."/>
            <person name="Goodwin L."/>
            <person name="Nolan M."/>
            <person name="Davenport K.W."/>
            <person name="Han C.S."/>
            <person name="Rubin E.M."/>
            <person name="Eisen J.A."/>
            <person name="Woyke T."/>
            <person name="Gugger M."/>
            <person name="Kerfeld C.A."/>
        </authorList>
    </citation>
    <scope>NUCLEOTIDE SEQUENCE [LARGE SCALE GENOMIC DNA]</scope>
    <source>
        <strain evidence="10">ATCC 29140 / PCC 7202</strain>
    </source>
</reference>
<feature type="transmembrane region" description="Helical" evidence="7">
    <location>
        <begin position="12"/>
        <end position="34"/>
    </location>
</feature>
<proteinExistence type="inferred from homology"/>
<feature type="domain" description="MotA/TolQ/ExbB proton channel" evidence="8">
    <location>
        <begin position="145"/>
        <end position="229"/>
    </location>
</feature>
<evidence type="ECO:0000256" key="6">
    <source>
        <dbReference type="RuleBase" id="RU004057"/>
    </source>
</evidence>
<evidence type="ECO:0000259" key="8">
    <source>
        <dbReference type="Pfam" id="PF01618"/>
    </source>
</evidence>
<dbReference type="STRING" id="292563.Cyast_1681"/>
<dbReference type="GO" id="GO:0017038">
    <property type="term" value="P:protein import"/>
    <property type="evidence" value="ECO:0007669"/>
    <property type="project" value="TreeGrafter"/>
</dbReference>
<dbReference type="PANTHER" id="PTHR30625:SF11">
    <property type="entry name" value="MOTA_TOLQ_EXBB PROTON CHANNEL DOMAIN-CONTAINING PROTEIN"/>
    <property type="match status" value="1"/>
</dbReference>
<comment type="subcellular location">
    <subcellularLocation>
        <location evidence="1">Cell membrane</location>
        <topology evidence="1">Multi-pass membrane protein</topology>
    </subcellularLocation>
    <subcellularLocation>
        <location evidence="6">Membrane</location>
        <topology evidence="6">Multi-pass membrane protein</topology>
    </subcellularLocation>
</comment>
<sequence length="464" mass="52142">MPKSIVNNRQELDINLPLVLLFSTLLTVAIYTLLLPFRDTYLGVLLIDRGITQYLVVFISCFVITSSLDKLTKIRTELQSLRKIDIPSHISFDNPKSVQIKQMYEYFSESGKLVDNRLSRVLSAYIHSGSRKASSELALDDSSFYLSASESSYSFPRILVWAIPLLGFIGTVLGISQAVSGFSGFLDSASEVDQIRDGIGTVTSGLAVAFDTTLLALLLSVVVMIPLVLVERLESQLLLQIDIFINDKLLPRFRDKKSKSSPSLDKDTISKTINQAIKESLPTPEELIQPAEMYAREAAQNLLKEFLHQFNQIQSQESELVEGIKEVNQIILTDREKIIQSYQEQQNFNATLVDDIKTIITQIKEQNNISKTELEQQIGTFKNQLENIVSLLDKKIDSLQKSSEQIAELSKLENSFNGIVRALESAGKMENSLSLIQEQITLLQPVIKDLSKPRVVRLVEQIDQ</sequence>
<dbReference type="GO" id="GO:0005886">
    <property type="term" value="C:plasma membrane"/>
    <property type="evidence" value="ECO:0007669"/>
    <property type="project" value="UniProtKB-SubCell"/>
</dbReference>
<dbReference type="eggNOG" id="COG4694">
    <property type="taxonomic scope" value="Bacteria"/>
</dbReference>
<dbReference type="HOGENOM" id="CLU_033311_0_0_3"/>
<accession>K9YMK5</accession>
<dbReference type="KEGG" id="csn:Cyast_1681"/>
<keyword evidence="5 7" id="KW-0472">Membrane</keyword>
<comment type="similarity">
    <text evidence="6">Belongs to the exbB/tolQ family.</text>
</comment>
<evidence type="ECO:0000256" key="4">
    <source>
        <dbReference type="ARBA" id="ARBA00022989"/>
    </source>
</evidence>
<protein>
    <submittedName>
        <fullName evidence="9">MotA/TolQ/ExbB proton channel</fullName>
    </submittedName>
</protein>
<keyword evidence="10" id="KW-1185">Reference proteome</keyword>
<dbReference type="PANTHER" id="PTHR30625">
    <property type="entry name" value="PROTEIN TOLQ"/>
    <property type="match status" value="1"/>
</dbReference>
<evidence type="ECO:0000256" key="7">
    <source>
        <dbReference type="SAM" id="Phobius"/>
    </source>
</evidence>
<dbReference type="AlphaFoldDB" id="K9YMK5"/>
<dbReference type="Proteomes" id="UP000010483">
    <property type="component" value="Chromosome"/>
</dbReference>
<feature type="transmembrane region" description="Helical" evidence="7">
    <location>
        <begin position="54"/>
        <end position="72"/>
    </location>
</feature>
<feature type="transmembrane region" description="Helical" evidence="7">
    <location>
        <begin position="206"/>
        <end position="230"/>
    </location>
</feature>
<dbReference type="BioCyc" id="CSTA292563:G1353-1690-MONOMER"/>
<evidence type="ECO:0000256" key="5">
    <source>
        <dbReference type="ARBA" id="ARBA00023136"/>
    </source>
</evidence>
<gene>
    <name evidence="9" type="ordered locus">Cyast_1681</name>
</gene>
<keyword evidence="3 7" id="KW-0812">Transmembrane</keyword>
<evidence type="ECO:0000256" key="2">
    <source>
        <dbReference type="ARBA" id="ARBA00022475"/>
    </source>
</evidence>
<keyword evidence="6" id="KW-0653">Protein transport</keyword>
<dbReference type="InterPro" id="IPR050790">
    <property type="entry name" value="ExbB/TolQ_transport"/>
</dbReference>
<dbReference type="Pfam" id="PF01618">
    <property type="entry name" value="MotA_ExbB"/>
    <property type="match status" value="1"/>
</dbReference>
<feature type="transmembrane region" description="Helical" evidence="7">
    <location>
        <begin position="158"/>
        <end position="186"/>
    </location>
</feature>
<evidence type="ECO:0000313" key="10">
    <source>
        <dbReference type="Proteomes" id="UP000010483"/>
    </source>
</evidence>
<evidence type="ECO:0000256" key="3">
    <source>
        <dbReference type="ARBA" id="ARBA00022692"/>
    </source>
</evidence>
<dbReference type="EMBL" id="CP003940">
    <property type="protein sequence ID" value="AFZ47640.1"/>
    <property type="molecule type" value="Genomic_DNA"/>
</dbReference>
<keyword evidence="6" id="KW-0813">Transport</keyword>
<dbReference type="InterPro" id="IPR002898">
    <property type="entry name" value="MotA_ExbB_proton_chnl"/>
</dbReference>
<evidence type="ECO:0000313" key="9">
    <source>
        <dbReference type="EMBL" id="AFZ47640.1"/>
    </source>
</evidence>